<dbReference type="InterPro" id="IPR018097">
    <property type="entry name" value="EGF_Ca-bd_CS"/>
</dbReference>
<dbReference type="Gene3D" id="2.20.100.10">
    <property type="entry name" value="Thrombospondin type-1 (TSP1) repeat"/>
    <property type="match status" value="1"/>
</dbReference>
<dbReference type="InterPro" id="IPR000884">
    <property type="entry name" value="TSP1_rpt"/>
</dbReference>
<name>A0A3M6TH33_POCDA</name>
<evidence type="ECO:0000256" key="1">
    <source>
        <dbReference type="ARBA" id="ARBA00023157"/>
    </source>
</evidence>
<dbReference type="InterPro" id="IPR036383">
    <property type="entry name" value="TSP1_rpt_sf"/>
</dbReference>
<dbReference type="SMART" id="SM00179">
    <property type="entry name" value="EGF_CA"/>
    <property type="match status" value="1"/>
</dbReference>
<proteinExistence type="predicted"/>
<dbReference type="PROSITE" id="PS01187">
    <property type="entry name" value="EGF_CA"/>
    <property type="match status" value="1"/>
</dbReference>
<dbReference type="OrthoDB" id="6516201at2759"/>
<feature type="chain" id="PRO_5018079774" description="EGF-like domain-containing protein" evidence="3">
    <location>
        <begin position="23"/>
        <end position="368"/>
    </location>
</feature>
<protein>
    <recommendedName>
        <fullName evidence="4">EGF-like domain-containing protein</fullName>
    </recommendedName>
</protein>
<evidence type="ECO:0000256" key="2">
    <source>
        <dbReference type="PROSITE-ProRule" id="PRU00076"/>
    </source>
</evidence>
<dbReference type="InterPro" id="IPR001881">
    <property type="entry name" value="EGF-like_Ca-bd_dom"/>
</dbReference>
<reference evidence="5 6" key="1">
    <citation type="journal article" date="2018" name="Sci. Rep.">
        <title>Comparative analysis of the Pocillopora damicornis genome highlights role of immune system in coral evolution.</title>
        <authorList>
            <person name="Cunning R."/>
            <person name="Bay R.A."/>
            <person name="Gillette P."/>
            <person name="Baker A.C."/>
            <person name="Traylor-Knowles N."/>
        </authorList>
    </citation>
    <scope>NUCLEOTIDE SEQUENCE [LARGE SCALE GENOMIC DNA]</scope>
    <source>
        <strain evidence="5">RSMAS</strain>
        <tissue evidence="5">Whole animal</tissue>
    </source>
</reference>
<evidence type="ECO:0000313" key="5">
    <source>
        <dbReference type="EMBL" id="RMX40631.1"/>
    </source>
</evidence>
<keyword evidence="1" id="KW-1015">Disulfide bond</keyword>
<dbReference type="SUPFAM" id="SSF82895">
    <property type="entry name" value="TSP-1 type 1 repeat"/>
    <property type="match status" value="1"/>
</dbReference>
<feature type="signal peptide" evidence="3">
    <location>
        <begin position="1"/>
        <end position="22"/>
    </location>
</feature>
<dbReference type="PROSITE" id="PS01186">
    <property type="entry name" value="EGF_2"/>
    <property type="match status" value="1"/>
</dbReference>
<keyword evidence="3" id="KW-0732">Signal</keyword>
<dbReference type="Gene3D" id="2.10.25.10">
    <property type="entry name" value="Laminin"/>
    <property type="match status" value="1"/>
</dbReference>
<gene>
    <name evidence="5" type="ORF">pdam_00009900</name>
</gene>
<keyword evidence="2" id="KW-0245">EGF-like domain</keyword>
<accession>A0A3M6TH33</accession>
<sequence>MKISILTICFLLLCIEINSTFSWRRRRRRRCNPVNCRVGSWSVWSSCSHPCGTNGTQNRTRQKTFSAQCGGQCPYHLVVTRSCNRGNCHNGGTPNSGGCSCRLGYEGTCCEKGESFLKNLRIQKFAYSGSETMDQGLDVDECINNPCQHNCTNTNGSYTCKCNSCYTKLGPQCDLRQCKINNHCHAYGTVNPSNHCQECDSNHNDRWTNNNNLKCNDTNLKTKDDRCLSGTCVGTPYNCLSCETHDGSGCPIEPGYCIIQQEGQRKCYATNHYKPGNPCQRCDISKNVSTWSDNDGVACNDGDRCTRNDNCSNGQCRGTLFSCNSICQYCNGNSCGLKTECGFSSSKCKCKRIGLNLLLSKLLISYRC</sequence>
<dbReference type="GO" id="GO:0005509">
    <property type="term" value="F:calcium ion binding"/>
    <property type="evidence" value="ECO:0007669"/>
    <property type="project" value="InterPro"/>
</dbReference>
<dbReference type="SMART" id="SM00209">
    <property type="entry name" value="TSP1"/>
    <property type="match status" value="1"/>
</dbReference>
<dbReference type="SUPFAM" id="SSF57196">
    <property type="entry name" value="EGF/Laminin"/>
    <property type="match status" value="1"/>
</dbReference>
<dbReference type="AlphaFoldDB" id="A0A3M6TH33"/>
<evidence type="ECO:0000256" key="3">
    <source>
        <dbReference type="SAM" id="SignalP"/>
    </source>
</evidence>
<comment type="caution">
    <text evidence="5">The sequence shown here is derived from an EMBL/GenBank/DDBJ whole genome shotgun (WGS) entry which is preliminary data.</text>
</comment>
<dbReference type="EMBL" id="RCHS01003600">
    <property type="protein sequence ID" value="RMX40631.1"/>
    <property type="molecule type" value="Genomic_DNA"/>
</dbReference>
<evidence type="ECO:0000259" key="4">
    <source>
        <dbReference type="PROSITE" id="PS50026"/>
    </source>
</evidence>
<organism evidence="5 6">
    <name type="scientific">Pocillopora damicornis</name>
    <name type="common">Cauliflower coral</name>
    <name type="synonym">Millepora damicornis</name>
    <dbReference type="NCBI Taxonomy" id="46731"/>
    <lineage>
        <taxon>Eukaryota</taxon>
        <taxon>Metazoa</taxon>
        <taxon>Cnidaria</taxon>
        <taxon>Anthozoa</taxon>
        <taxon>Hexacorallia</taxon>
        <taxon>Scleractinia</taxon>
        <taxon>Astrocoeniina</taxon>
        <taxon>Pocilloporidae</taxon>
        <taxon>Pocillopora</taxon>
    </lineage>
</organism>
<dbReference type="Proteomes" id="UP000275408">
    <property type="component" value="Unassembled WGS sequence"/>
</dbReference>
<dbReference type="InterPro" id="IPR000152">
    <property type="entry name" value="EGF-type_Asp/Asn_hydroxyl_site"/>
</dbReference>
<dbReference type="PROSITE" id="PS00010">
    <property type="entry name" value="ASX_HYDROXYL"/>
    <property type="match status" value="1"/>
</dbReference>
<evidence type="ECO:0000313" key="6">
    <source>
        <dbReference type="Proteomes" id="UP000275408"/>
    </source>
</evidence>
<comment type="caution">
    <text evidence="2">Lacks conserved residue(s) required for the propagation of feature annotation.</text>
</comment>
<feature type="domain" description="EGF-like" evidence="4">
    <location>
        <begin position="138"/>
        <end position="174"/>
    </location>
</feature>
<dbReference type="PROSITE" id="PS50026">
    <property type="entry name" value="EGF_3"/>
    <property type="match status" value="1"/>
</dbReference>
<dbReference type="InterPro" id="IPR000742">
    <property type="entry name" value="EGF"/>
</dbReference>
<dbReference type="PROSITE" id="PS50092">
    <property type="entry name" value="TSP1"/>
    <property type="match status" value="1"/>
</dbReference>
<keyword evidence="6" id="KW-1185">Reference proteome</keyword>